<reference evidence="8" key="1">
    <citation type="submission" date="2020-12" db="EMBL/GenBank/DDBJ databases">
        <authorList>
            <person name="Iha C."/>
        </authorList>
    </citation>
    <scope>NUCLEOTIDE SEQUENCE</scope>
</reference>
<dbReference type="InterPro" id="IPR007276">
    <property type="entry name" value="Nop14"/>
</dbReference>
<evidence type="ECO:0000313" key="9">
    <source>
        <dbReference type="Proteomes" id="UP000708148"/>
    </source>
</evidence>
<evidence type="ECO:0000256" key="5">
    <source>
        <dbReference type="ARBA" id="ARBA00023242"/>
    </source>
</evidence>
<comment type="caution">
    <text evidence="8">The sequence shown here is derived from an EMBL/GenBank/DDBJ whole genome shotgun (WGS) entry which is preliminary data.</text>
</comment>
<keyword evidence="4" id="KW-0698">rRNA processing</keyword>
<gene>
    <name evidence="8" type="ORF">OSTQU699_LOCUS9697</name>
</gene>
<evidence type="ECO:0000256" key="1">
    <source>
        <dbReference type="ARBA" id="ARBA00004604"/>
    </source>
</evidence>
<dbReference type="GO" id="GO:0030490">
    <property type="term" value="P:maturation of SSU-rRNA"/>
    <property type="evidence" value="ECO:0007669"/>
    <property type="project" value="TreeGrafter"/>
</dbReference>
<feature type="compositionally biased region" description="Acidic residues" evidence="7">
    <location>
        <begin position="236"/>
        <end position="255"/>
    </location>
</feature>
<name>A0A8S1JA65_9CHLO</name>
<dbReference type="Proteomes" id="UP000708148">
    <property type="component" value="Unassembled WGS sequence"/>
</dbReference>
<feature type="region of interest" description="Disordered" evidence="7">
    <location>
        <begin position="126"/>
        <end position="148"/>
    </location>
</feature>
<evidence type="ECO:0008006" key="10">
    <source>
        <dbReference type="Google" id="ProtNLM"/>
    </source>
</evidence>
<dbReference type="EMBL" id="CAJHUC010002769">
    <property type="protein sequence ID" value="CAD7704342.1"/>
    <property type="molecule type" value="Genomic_DNA"/>
</dbReference>
<dbReference type="AlphaFoldDB" id="A0A8S1JA65"/>
<evidence type="ECO:0000256" key="3">
    <source>
        <dbReference type="ARBA" id="ARBA00022517"/>
    </source>
</evidence>
<feature type="compositionally biased region" description="Basic and acidic residues" evidence="7">
    <location>
        <begin position="94"/>
        <end position="106"/>
    </location>
</feature>
<accession>A0A8S1JA65</accession>
<keyword evidence="5" id="KW-0539">Nucleus</keyword>
<keyword evidence="3" id="KW-0690">Ribosome biogenesis</keyword>
<feature type="compositionally biased region" description="Basic and acidic residues" evidence="7">
    <location>
        <begin position="317"/>
        <end position="328"/>
    </location>
</feature>
<dbReference type="GO" id="GO:0032040">
    <property type="term" value="C:small-subunit processome"/>
    <property type="evidence" value="ECO:0007669"/>
    <property type="project" value="InterPro"/>
</dbReference>
<organism evidence="8 9">
    <name type="scientific">Ostreobium quekettii</name>
    <dbReference type="NCBI Taxonomy" id="121088"/>
    <lineage>
        <taxon>Eukaryota</taxon>
        <taxon>Viridiplantae</taxon>
        <taxon>Chlorophyta</taxon>
        <taxon>core chlorophytes</taxon>
        <taxon>Ulvophyceae</taxon>
        <taxon>TCBD clade</taxon>
        <taxon>Bryopsidales</taxon>
        <taxon>Ostreobineae</taxon>
        <taxon>Ostreobiaceae</taxon>
        <taxon>Ostreobium</taxon>
    </lineage>
</organism>
<dbReference type="OrthoDB" id="441771at2759"/>
<feature type="compositionally biased region" description="Acidic residues" evidence="7">
    <location>
        <begin position="307"/>
        <end position="316"/>
    </location>
</feature>
<comment type="function">
    <text evidence="6">Involved in nucleolar processing of pre-18S ribosomal RNA. Has a role in the nuclear export of 40S pre-ribosomal subunit to the cytoplasm.</text>
</comment>
<feature type="compositionally biased region" description="Acidic residues" evidence="7">
    <location>
        <begin position="39"/>
        <end position="55"/>
    </location>
</feature>
<evidence type="ECO:0000313" key="8">
    <source>
        <dbReference type="EMBL" id="CAD7704342.1"/>
    </source>
</evidence>
<evidence type="ECO:0000256" key="2">
    <source>
        <dbReference type="ARBA" id="ARBA00007466"/>
    </source>
</evidence>
<feature type="region of interest" description="Disordered" evidence="7">
    <location>
        <begin position="87"/>
        <end position="106"/>
    </location>
</feature>
<feature type="region of interest" description="Disordered" evidence="7">
    <location>
        <begin position="224"/>
        <end position="391"/>
    </location>
</feature>
<comment type="similarity">
    <text evidence="2">Belongs to the NOP14 family.</text>
</comment>
<comment type="subcellular location">
    <subcellularLocation>
        <location evidence="1">Nucleus</location>
        <location evidence="1">Nucleolus</location>
    </subcellularLocation>
</comment>
<feature type="compositionally biased region" description="Basic and acidic residues" evidence="7">
    <location>
        <begin position="130"/>
        <end position="141"/>
    </location>
</feature>
<proteinExistence type="inferred from homology"/>
<evidence type="ECO:0000256" key="4">
    <source>
        <dbReference type="ARBA" id="ARBA00022552"/>
    </source>
</evidence>
<feature type="compositionally biased region" description="Basic and acidic residues" evidence="7">
    <location>
        <begin position="274"/>
        <end position="283"/>
    </location>
</feature>
<feature type="compositionally biased region" description="Basic and acidic residues" evidence="7">
    <location>
        <begin position="224"/>
        <end position="235"/>
    </location>
</feature>
<dbReference type="PANTHER" id="PTHR23183">
    <property type="entry name" value="NOP14"/>
    <property type="match status" value="1"/>
</dbReference>
<dbReference type="PANTHER" id="PTHR23183:SF0">
    <property type="entry name" value="NUCLEOLAR PROTEIN 14"/>
    <property type="match status" value="1"/>
</dbReference>
<sequence length="901" mass="98910">MRFRAERMRGAKRRRFELPDDDGEGLQGLTHLGRPLGEGSEEGGEGDSENEEIAEEIMNSVQFPEGPGADGKRKSRKEILAEIVAKSKMHKAARAREKEKEEENVDELDKIWQKLLNTTAFRSLLRKQRTMPEQKKGRPELDATYDNDTRMLTFGATATPADRTLTSEEVEFKGRKDLESKEQERLMRMRGEEAKAAEKLDLLQGEGGYGARRKRRKLAEIVAKEEQEAREKEGGGDDLADYEEISDESEEEELTGLEARQRARAAGDDPLQQRFREISEQVLHRYTAGVPQGTAGSDHDQQSSQSELEDLDSSSEGDDRSVDSKSEELESGEATVDGTGGVDVDVMLQKHGNGGSEMQDEDGEHGNVECESGLGDLENGRDAKDVAGTESRSIVVLESEDTGPETQEESEDTGLLEIKDSGPQGQEVVAGNGNVMVGHSSGNQGGGETMDGGRNGTGPVDLPYTLPVPKSYEEFAGWCRGRSGADLGQIISRIRTFNSVELAADGKQKLQVLYSFLSQHFAALAGATPLPGPLLDALVAPLLDLTARVPFYAASLAQARLQKIRHTVSAGLKDPRPSGRAPWPSVRSVLLLRLFSVLFPVGDRSHAVTTPLALIVNQCLGSCPVSDGRDVILGLAICAVAIAVLDPAKRFAPEPVTFLTSLIRGALPGAGGRPGSLGLRDREADHRPRGMSVEEGLARVGDAAFLESDGFRAEAMRIAIMSAGRLVEAYGGLACFPELFGEMLGVLENLGGRKSLLPQALRPMRRRLADAIRATSAQALSSRRPLVQSFRREASRMRLYNPRFEDDYAAGRDYDPDEDAVKARRLQRRVRRERRGAARELRRDAAFMAGVRDRERAEVDGERLESERRFYRELEGLEADFRSGGQAGMNPHLAKKRDRRR</sequence>
<feature type="region of interest" description="Disordered" evidence="7">
    <location>
        <begin position="1"/>
        <end position="75"/>
    </location>
</feature>
<feature type="region of interest" description="Disordered" evidence="7">
    <location>
        <begin position="882"/>
        <end position="901"/>
    </location>
</feature>
<keyword evidence="9" id="KW-1185">Reference proteome</keyword>
<evidence type="ECO:0000256" key="6">
    <source>
        <dbReference type="ARBA" id="ARBA00024695"/>
    </source>
</evidence>
<dbReference type="GO" id="GO:0030692">
    <property type="term" value="C:Noc4p-Nop14p complex"/>
    <property type="evidence" value="ECO:0007669"/>
    <property type="project" value="TreeGrafter"/>
</dbReference>
<protein>
    <recommendedName>
        <fullName evidence="10">Nucleolar protein 14</fullName>
    </recommendedName>
</protein>
<dbReference type="Pfam" id="PF04147">
    <property type="entry name" value="Nop14"/>
    <property type="match status" value="1"/>
</dbReference>
<feature type="compositionally biased region" description="Basic and acidic residues" evidence="7">
    <location>
        <begin position="378"/>
        <end position="387"/>
    </location>
</feature>
<evidence type="ECO:0000256" key="7">
    <source>
        <dbReference type="SAM" id="MobiDB-lite"/>
    </source>
</evidence>